<evidence type="ECO:0000313" key="7">
    <source>
        <dbReference type="Proteomes" id="UP000220836"/>
    </source>
</evidence>
<keyword evidence="3 5" id="KW-1133">Transmembrane helix</keyword>
<evidence type="ECO:0000256" key="2">
    <source>
        <dbReference type="ARBA" id="ARBA00022692"/>
    </source>
</evidence>
<feature type="transmembrane region" description="Helical" evidence="5">
    <location>
        <begin position="128"/>
        <end position="147"/>
    </location>
</feature>
<feature type="transmembrane region" description="Helical" evidence="5">
    <location>
        <begin position="21"/>
        <end position="40"/>
    </location>
</feature>
<evidence type="ECO:0000256" key="3">
    <source>
        <dbReference type="ARBA" id="ARBA00022989"/>
    </source>
</evidence>
<dbReference type="OrthoDB" id="1550992at2"/>
<gene>
    <name evidence="6" type="ORF">PEV8663_03905</name>
</gene>
<organism evidence="6 7">
    <name type="scientific">Pelagimonas varians</name>
    <dbReference type="NCBI Taxonomy" id="696760"/>
    <lineage>
        <taxon>Bacteria</taxon>
        <taxon>Pseudomonadati</taxon>
        <taxon>Pseudomonadota</taxon>
        <taxon>Alphaproteobacteria</taxon>
        <taxon>Rhodobacterales</taxon>
        <taxon>Roseobacteraceae</taxon>
        <taxon>Pelagimonas</taxon>
    </lineage>
</organism>
<evidence type="ECO:0000256" key="4">
    <source>
        <dbReference type="ARBA" id="ARBA00023136"/>
    </source>
</evidence>
<accession>A0A238L171</accession>
<dbReference type="EMBL" id="FXYH01000018">
    <property type="protein sequence ID" value="SMX48678.1"/>
    <property type="molecule type" value="Genomic_DNA"/>
</dbReference>
<feature type="transmembrane region" description="Helical" evidence="5">
    <location>
        <begin position="94"/>
        <end position="116"/>
    </location>
</feature>
<feature type="transmembrane region" description="Helical" evidence="5">
    <location>
        <begin position="52"/>
        <end position="74"/>
    </location>
</feature>
<sequence>MGRLEEIRFKATYREIFKGQLLHLGLIILLVSGAFYWLIALPTGPAALGMTARGWAVVSIILAVVHQVIVAIVFRFELYTGAMTRLFHERALHVWAVVFMPLLIARPLTIICVGWLDTVPITGFRGAEIGLGIALVAVAVATLHSVVKYFTIRRALGADHFDNAVIAMPFVKRGMFKYTDNGMYGLAFLGLWGIALLFGSWNALVVAFFQHVYIWVHMVLTEQPDIDRIYGSRTD</sequence>
<reference evidence="6 7" key="1">
    <citation type="submission" date="2017-05" db="EMBL/GenBank/DDBJ databases">
        <authorList>
            <person name="Song R."/>
            <person name="Chenine A.L."/>
            <person name="Ruprecht R.M."/>
        </authorList>
    </citation>
    <scope>NUCLEOTIDE SEQUENCE [LARGE SCALE GENOMIC DNA]</scope>
    <source>
        <strain evidence="6 7">CECT 8663</strain>
    </source>
</reference>
<name>A0A238L171_9RHOB</name>
<keyword evidence="2 5" id="KW-0812">Transmembrane</keyword>
<evidence type="ECO:0000313" key="6">
    <source>
        <dbReference type="EMBL" id="SMX48678.1"/>
    </source>
</evidence>
<evidence type="ECO:0000256" key="5">
    <source>
        <dbReference type="SAM" id="Phobius"/>
    </source>
</evidence>
<keyword evidence="4 5" id="KW-0472">Membrane</keyword>
<feature type="transmembrane region" description="Helical" evidence="5">
    <location>
        <begin position="182"/>
        <end position="209"/>
    </location>
</feature>
<dbReference type="AlphaFoldDB" id="A0A238L171"/>
<proteinExistence type="predicted"/>
<dbReference type="GO" id="GO:0012505">
    <property type="term" value="C:endomembrane system"/>
    <property type="evidence" value="ECO:0007669"/>
    <property type="project" value="UniProtKB-SubCell"/>
</dbReference>
<dbReference type="Pfam" id="PF04191">
    <property type="entry name" value="PEMT"/>
    <property type="match status" value="1"/>
</dbReference>
<dbReference type="InterPro" id="IPR007318">
    <property type="entry name" value="Phopholipid_MeTrfase"/>
</dbReference>
<comment type="subcellular location">
    <subcellularLocation>
        <location evidence="1">Endomembrane system</location>
        <topology evidence="1">Multi-pass membrane protein</topology>
    </subcellularLocation>
</comment>
<dbReference type="RefSeq" id="WP_141468203.1">
    <property type="nucleotide sequence ID" value="NZ_CBDIHF020000004.1"/>
</dbReference>
<dbReference type="Proteomes" id="UP000220836">
    <property type="component" value="Unassembled WGS sequence"/>
</dbReference>
<evidence type="ECO:0000256" key="1">
    <source>
        <dbReference type="ARBA" id="ARBA00004127"/>
    </source>
</evidence>
<dbReference type="Gene3D" id="1.20.120.1630">
    <property type="match status" value="1"/>
</dbReference>
<protein>
    <submittedName>
        <fullName evidence="6">Uncharacterized protein</fullName>
    </submittedName>
</protein>
<keyword evidence="7" id="KW-1185">Reference proteome</keyword>